<dbReference type="PANTHER" id="PTHR31860:SF3">
    <property type="entry name" value="PROTEIN, PUTATIVE (DUF639)-RELATED"/>
    <property type="match status" value="1"/>
</dbReference>
<evidence type="ECO:0000256" key="2">
    <source>
        <dbReference type="SAM" id="Phobius"/>
    </source>
</evidence>
<organism evidence="3 4">
    <name type="scientific">Dendrobium catenatum</name>
    <dbReference type="NCBI Taxonomy" id="906689"/>
    <lineage>
        <taxon>Eukaryota</taxon>
        <taxon>Viridiplantae</taxon>
        <taxon>Streptophyta</taxon>
        <taxon>Embryophyta</taxon>
        <taxon>Tracheophyta</taxon>
        <taxon>Spermatophyta</taxon>
        <taxon>Magnoliopsida</taxon>
        <taxon>Liliopsida</taxon>
        <taxon>Asparagales</taxon>
        <taxon>Orchidaceae</taxon>
        <taxon>Epidendroideae</taxon>
        <taxon>Malaxideae</taxon>
        <taxon>Dendrobiinae</taxon>
        <taxon>Dendrobium</taxon>
    </lineage>
</organism>
<feature type="transmembrane region" description="Helical" evidence="2">
    <location>
        <begin position="726"/>
        <end position="751"/>
    </location>
</feature>
<name>A0A2I0V7B1_9ASPA</name>
<accession>A0A2I0V7B1</accession>
<dbReference type="Proteomes" id="UP000233837">
    <property type="component" value="Unassembled WGS sequence"/>
</dbReference>
<dbReference type="InterPro" id="IPR006927">
    <property type="entry name" value="DUF639"/>
</dbReference>
<keyword evidence="4" id="KW-1185">Reference proteome</keyword>
<sequence>MLLHFPPLRPTIPTSPLLPRFCFSIAATDRRVRFLNSTGSSNGGNRWKFADIDTGAVQQRLSSWLFKAQTLLNDVALPLVKPGLKMKLEIDGEPQGMDLEMFLSLEITVDRRTPNGYLSFPAAVSIEQFGRMSGLTGRKMQRIFKALAPQGIQNDARSLVEYCCFRYLSRDSSDFHPNLKDIAFRRLIFITMLAWEQPYSEGDDSRYPLEKSSLQTRVVGESAFVRIAPALAGVADASTCHYLFRALAGDERGISLNLWTRYIGELIKVHQGRKSRQTSNYLLPAEQLLCIGHSRQRPVLKWEDNIAWPGNLTLTDSTLYFEGIQLGGYKEPIKLNLSSQGSRVEKTKVGPFGSKLLDSAVSVSSGGKQETWILEFVDFGGESRRDVWHSCISEIISLYEFIREYGPDDEDATIQHVYGAHRGRRRAISSAANSIARLQSLQYIQRLPEDPSKLVQFSYLKNAPEGDIVLQALAVSFWGGPLVKKFEEAGHGVVHWSRPSEDFSSGSEHVFDLDGSVYLRKWMKSSSWTSSSSVAFWKISSIKHGIILAKNLVVSDLNLIERAALTCKEKSRKVEKTQATLDAAMIKGIPSNIDLFKELVLPCTILAQKLDKLRRWEEPIWTLSFLVVVYVLIFSRNLLPYAFPVMLVISSATMLLLKGLKEQGRLGRSFGKVTIRDQPPSNTIQKIVALKEAISDIENRLQSLNISLLKFRTIVLAGQPEVTNEVALLLLGGAIILIFIPFKYIAAFIVLDLFTREVEFRREMTKKFMNFLRERWAAVYASPVVVLPYENKEDGSTDNDAKISDGSNSQGLQTNLNNSKP</sequence>
<dbReference type="AlphaFoldDB" id="A0A2I0V7B1"/>
<evidence type="ECO:0000313" key="4">
    <source>
        <dbReference type="Proteomes" id="UP000233837"/>
    </source>
</evidence>
<feature type="region of interest" description="Disordered" evidence="1">
    <location>
        <begin position="792"/>
        <end position="821"/>
    </location>
</feature>
<dbReference type="Pfam" id="PF04842">
    <property type="entry name" value="DUF639"/>
    <property type="match status" value="1"/>
</dbReference>
<dbReference type="OrthoDB" id="634852at2759"/>
<proteinExistence type="predicted"/>
<feature type="transmembrane region" description="Helical" evidence="2">
    <location>
        <begin position="641"/>
        <end position="660"/>
    </location>
</feature>
<dbReference type="PANTHER" id="PTHR31860">
    <property type="entry name" value="HEAT-INDUCIBLE TRANSCRIPTION REPRESSOR (DUF639)-RELATED"/>
    <property type="match status" value="1"/>
</dbReference>
<reference evidence="3 4" key="2">
    <citation type="journal article" date="2017" name="Nature">
        <title>The Apostasia genome and the evolution of orchids.</title>
        <authorList>
            <person name="Zhang G.Q."/>
            <person name="Liu K.W."/>
            <person name="Li Z."/>
            <person name="Lohaus R."/>
            <person name="Hsiao Y.Y."/>
            <person name="Niu S.C."/>
            <person name="Wang J.Y."/>
            <person name="Lin Y.C."/>
            <person name="Xu Q."/>
            <person name="Chen L.J."/>
            <person name="Yoshida K."/>
            <person name="Fujiwara S."/>
            <person name="Wang Z.W."/>
            <person name="Zhang Y.Q."/>
            <person name="Mitsuda N."/>
            <person name="Wang M."/>
            <person name="Liu G.H."/>
            <person name="Pecoraro L."/>
            <person name="Huang H.X."/>
            <person name="Xiao X.J."/>
            <person name="Lin M."/>
            <person name="Wu X.Y."/>
            <person name="Wu W.L."/>
            <person name="Chen Y.Y."/>
            <person name="Chang S.B."/>
            <person name="Sakamoto S."/>
            <person name="Ohme-Takagi M."/>
            <person name="Yagi M."/>
            <person name="Zeng S.J."/>
            <person name="Shen C.Y."/>
            <person name="Yeh C.M."/>
            <person name="Luo Y.B."/>
            <person name="Tsai W.C."/>
            <person name="Van de Peer Y."/>
            <person name="Liu Z.J."/>
        </authorList>
    </citation>
    <scope>NUCLEOTIDE SEQUENCE [LARGE SCALE GENOMIC DNA]</scope>
    <source>
        <tissue evidence="3">The whole plant</tissue>
    </source>
</reference>
<protein>
    <submittedName>
        <fullName evidence="3">Uncharacterized protein</fullName>
    </submittedName>
</protein>
<evidence type="ECO:0000313" key="3">
    <source>
        <dbReference type="EMBL" id="PKU59297.1"/>
    </source>
</evidence>
<evidence type="ECO:0000256" key="1">
    <source>
        <dbReference type="SAM" id="MobiDB-lite"/>
    </source>
</evidence>
<gene>
    <name evidence="3" type="ORF">MA16_Dca025464</name>
</gene>
<keyword evidence="2" id="KW-0472">Membrane</keyword>
<feature type="compositionally biased region" description="Basic and acidic residues" evidence="1">
    <location>
        <begin position="792"/>
        <end position="803"/>
    </location>
</feature>
<keyword evidence="2" id="KW-1133">Transmembrane helix</keyword>
<keyword evidence="2" id="KW-0812">Transmembrane</keyword>
<dbReference type="EMBL" id="KZ504132">
    <property type="protein sequence ID" value="PKU59297.1"/>
    <property type="molecule type" value="Genomic_DNA"/>
</dbReference>
<reference evidence="3 4" key="1">
    <citation type="journal article" date="2016" name="Sci. Rep.">
        <title>The Dendrobium catenatum Lindl. genome sequence provides insights into polysaccharide synthase, floral development and adaptive evolution.</title>
        <authorList>
            <person name="Zhang G.Q."/>
            <person name="Xu Q."/>
            <person name="Bian C."/>
            <person name="Tsai W.C."/>
            <person name="Yeh C.M."/>
            <person name="Liu K.W."/>
            <person name="Yoshida K."/>
            <person name="Zhang L.S."/>
            <person name="Chang S.B."/>
            <person name="Chen F."/>
            <person name="Shi Y."/>
            <person name="Su Y.Y."/>
            <person name="Zhang Y.Q."/>
            <person name="Chen L.J."/>
            <person name="Yin Y."/>
            <person name="Lin M."/>
            <person name="Huang H."/>
            <person name="Deng H."/>
            <person name="Wang Z.W."/>
            <person name="Zhu S.L."/>
            <person name="Zhao X."/>
            <person name="Deng C."/>
            <person name="Niu S.C."/>
            <person name="Huang J."/>
            <person name="Wang M."/>
            <person name="Liu G.H."/>
            <person name="Yang H.J."/>
            <person name="Xiao X.J."/>
            <person name="Hsiao Y.Y."/>
            <person name="Wu W.L."/>
            <person name="Chen Y.Y."/>
            <person name="Mitsuda N."/>
            <person name="Ohme-Takagi M."/>
            <person name="Luo Y.B."/>
            <person name="Van de Peer Y."/>
            <person name="Liu Z.J."/>
        </authorList>
    </citation>
    <scope>NUCLEOTIDE SEQUENCE [LARGE SCALE GENOMIC DNA]</scope>
    <source>
        <tissue evidence="3">The whole plant</tissue>
    </source>
</reference>
<feature type="compositionally biased region" description="Polar residues" evidence="1">
    <location>
        <begin position="805"/>
        <end position="821"/>
    </location>
</feature>